<feature type="repeat" description="ANK" evidence="3">
    <location>
        <begin position="39"/>
        <end position="71"/>
    </location>
</feature>
<evidence type="ECO:0000256" key="4">
    <source>
        <dbReference type="SAM" id="MobiDB-lite"/>
    </source>
</evidence>
<gene>
    <name evidence="5" type="ORF">Ade02nite_52040</name>
</gene>
<keyword evidence="5" id="KW-0723">Serine/threonine-protein kinase</keyword>
<dbReference type="PANTHER" id="PTHR24171:SF9">
    <property type="entry name" value="ANKYRIN REPEAT DOMAIN-CONTAINING PROTEIN 39"/>
    <property type="match status" value="1"/>
</dbReference>
<evidence type="ECO:0000256" key="3">
    <source>
        <dbReference type="PROSITE-ProRule" id="PRU00023"/>
    </source>
</evidence>
<keyword evidence="6" id="KW-1185">Reference proteome</keyword>
<dbReference type="GO" id="GO:0004674">
    <property type="term" value="F:protein serine/threonine kinase activity"/>
    <property type="evidence" value="ECO:0007669"/>
    <property type="project" value="UniProtKB-KW"/>
</dbReference>
<dbReference type="EMBL" id="BOMI01000104">
    <property type="protein sequence ID" value="GID76563.1"/>
    <property type="molecule type" value="Genomic_DNA"/>
</dbReference>
<dbReference type="PANTHER" id="PTHR24171">
    <property type="entry name" value="ANKYRIN REPEAT DOMAIN-CONTAINING PROTEIN 39-RELATED"/>
    <property type="match status" value="1"/>
</dbReference>
<dbReference type="SUPFAM" id="SSF48403">
    <property type="entry name" value="Ankyrin repeat"/>
    <property type="match status" value="1"/>
</dbReference>
<comment type="caution">
    <text evidence="5">The sequence shown here is derived from an EMBL/GenBank/DDBJ whole genome shotgun (WGS) entry which is preliminary data.</text>
</comment>
<evidence type="ECO:0000313" key="6">
    <source>
        <dbReference type="Proteomes" id="UP000609879"/>
    </source>
</evidence>
<organism evidence="5 6">
    <name type="scientific">Paractinoplanes deccanensis</name>
    <dbReference type="NCBI Taxonomy" id="113561"/>
    <lineage>
        <taxon>Bacteria</taxon>
        <taxon>Bacillati</taxon>
        <taxon>Actinomycetota</taxon>
        <taxon>Actinomycetes</taxon>
        <taxon>Micromonosporales</taxon>
        <taxon>Micromonosporaceae</taxon>
        <taxon>Paractinoplanes</taxon>
    </lineage>
</organism>
<proteinExistence type="predicted"/>
<protein>
    <submittedName>
        <fullName evidence="5">Serine/threonine protein kinase</fullName>
    </submittedName>
</protein>
<evidence type="ECO:0000256" key="1">
    <source>
        <dbReference type="ARBA" id="ARBA00022737"/>
    </source>
</evidence>
<accession>A0ABQ3Y9C7</accession>
<keyword evidence="5" id="KW-0418">Kinase</keyword>
<evidence type="ECO:0000313" key="5">
    <source>
        <dbReference type="EMBL" id="GID76563.1"/>
    </source>
</evidence>
<dbReference type="InterPro" id="IPR002110">
    <property type="entry name" value="Ankyrin_rpt"/>
</dbReference>
<dbReference type="PROSITE" id="PS50297">
    <property type="entry name" value="ANK_REP_REGION"/>
    <property type="match status" value="1"/>
</dbReference>
<keyword evidence="2 3" id="KW-0040">ANK repeat</keyword>
<feature type="region of interest" description="Disordered" evidence="4">
    <location>
        <begin position="28"/>
        <end position="48"/>
    </location>
</feature>
<dbReference type="InterPro" id="IPR036770">
    <property type="entry name" value="Ankyrin_rpt-contain_sf"/>
</dbReference>
<dbReference type="PROSITE" id="PS50088">
    <property type="entry name" value="ANK_REPEAT"/>
    <property type="match status" value="1"/>
</dbReference>
<keyword evidence="1" id="KW-0677">Repeat</keyword>
<dbReference type="Pfam" id="PF00023">
    <property type="entry name" value="Ank"/>
    <property type="match status" value="1"/>
</dbReference>
<keyword evidence="5" id="KW-0808">Transferase</keyword>
<dbReference type="Gene3D" id="1.25.40.20">
    <property type="entry name" value="Ankyrin repeat-containing domain"/>
    <property type="match status" value="1"/>
</dbReference>
<dbReference type="SMART" id="SM00248">
    <property type="entry name" value="ANK"/>
    <property type="match status" value="3"/>
</dbReference>
<evidence type="ECO:0000256" key="2">
    <source>
        <dbReference type="ARBA" id="ARBA00023043"/>
    </source>
</evidence>
<name>A0ABQ3Y9C7_9ACTN</name>
<reference evidence="5 6" key="1">
    <citation type="submission" date="2021-01" db="EMBL/GenBank/DDBJ databases">
        <title>Whole genome shotgun sequence of Actinoplanes deccanensis NBRC 13994.</title>
        <authorList>
            <person name="Komaki H."/>
            <person name="Tamura T."/>
        </authorList>
    </citation>
    <scope>NUCLEOTIDE SEQUENCE [LARGE SCALE GENOMIC DNA]</scope>
    <source>
        <strain evidence="5 6">NBRC 13994</strain>
    </source>
</reference>
<dbReference type="Proteomes" id="UP000609879">
    <property type="component" value="Unassembled WGS sequence"/>
</dbReference>
<sequence>MARMSDLQQALVEAAGWGTAARVAELLRAGADPNSPDPEGTTPLYRASVQGRPDTIRALTAAGADPATESGTGEEGLPLCAAACWGHTAAVEALLAAGADPHQREDGGRGHTALEWADAGGHHETLALLRAARSPRRG</sequence>